<evidence type="ECO:0000313" key="2">
    <source>
        <dbReference type="EMBL" id="RCU46991.1"/>
    </source>
</evidence>
<gene>
    <name evidence="2" type="ORF">DU504_06535</name>
</gene>
<name>A0A368NBX5_9EURY</name>
<feature type="compositionally biased region" description="Polar residues" evidence="1">
    <location>
        <begin position="52"/>
        <end position="82"/>
    </location>
</feature>
<dbReference type="EMBL" id="QPHM01000001">
    <property type="protein sequence ID" value="RCU46991.1"/>
    <property type="molecule type" value="Genomic_DNA"/>
</dbReference>
<dbReference type="OrthoDB" id="245913at2157"/>
<proteinExistence type="predicted"/>
<evidence type="ECO:0000313" key="3">
    <source>
        <dbReference type="Proteomes" id="UP000252189"/>
    </source>
</evidence>
<reference evidence="2 3" key="1">
    <citation type="submission" date="2018-07" db="EMBL/GenBank/DDBJ databases">
        <title>Genome sequences of Haloplanus salinus JCM 18368T.</title>
        <authorList>
            <person name="Kim Y.B."/>
            <person name="Roh S.W."/>
        </authorList>
    </citation>
    <scope>NUCLEOTIDE SEQUENCE [LARGE SCALE GENOMIC DNA]</scope>
    <source>
        <strain evidence="2 3">JCM 18368</strain>
    </source>
</reference>
<protein>
    <submittedName>
        <fullName evidence="2">Uncharacterized protein</fullName>
    </submittedName>
</protein>
<dbReference type="AlphaFoldDB" id="A0A368NBX5"/>
<sequence>MPVGWLTRPSPDEGAPAGCTFGPVVVASEPLTVAKWVSSVGCRTDQNRKTGAGSNDPSGSSIQRDGSGSRRPTATASVAPSAGQSYALYLTDGRGAGGSDPCRADAVDLYGSGVRVTQADGRGTFPYERVRQLREGSEVTPDVE</sequence>
<evidence type="ECO:0000256" key="1">
    <source>
        <dbReference type="SAM" id="MobiDB-lite"/>
    </source>
</evidence>
<accession>A0A368NBX5</accession>
<feature type="region of interest" description="Disordered" evidence="1">
    <location>
        <begin position="39"/>
        <end position="82"/>
    </location>
</feature>
<organism evidence="2 3">
    <name type="scientific">Haloplanus salinus</name>
    <dbReference type="NCBI Taxonomy" id="1126245"/>
    <lineage>
        <taxon>Archaea</taxon>
        <taxon>Methanobacteriati</taxon>
        <taxon>Methanobacteriota</taxon>
        <taxon>Stenosarchaea group</taxon>
        <taxon>Halobacteria</taxon>
        <taxon>Halobacteriales</taxon>
        <taxon>Haloferacaceae</taxon>
        <taxon>Haloplanus</taxon>
    </lineage>
</organism>
<keyword evidence="3" id="KW-1185">Reference proteome</keyword>
<comment type="caution">
    <text evidence="2">The sequence shown here is derived from an EMBL/GenBank/DDBJ whole genome shotgun (WGS) entry which is preliminary data.</text>
</comment>
<dbReference type="Proteomes" id="UP000252189">
    <property type="component" value="Unassembled WGS sequence"/>
</dbReference>
<dbReference type="RefSeq" id="WP_114448541.1">
    <property type="nucleotide sequence ID" value="NZ_QPHM01000001.1"/>
</dbReference>